<keyword evidence="11" id="KW-1185">Reference proteome</keyword>
<dbReference type="GO" id="GO:0009024">
    <property type="term" value="F:tagatose-6-phosphate kinase activity"/>
    <property type="evidence" value="ECO:0007669"/>
    <property type="project" value="UniProtKB-EC"/>
</dbReference>
<dbReference type="Proteomes" id="UP000275076">
    <property type="component" value="Unassembled WGS sequence"/>
</dbReference>
<dbReference type="PROSITE" id="PS00584">
    <property type="entry name" value="PFKB_KINASES_2"/>
    <property type="match status" value="1"/>
</dbReference>
<dbReference type="GO" id="GO:0005988">
    <property type="term" value="P:lactose metabolic process"/>
    <property type="evidence" value="ECO:0007669"/>
    <property type="project" value="UniProtKB-KW"/>
</dbReference>
<comment type="function">
    <text evidence="8">Catalyzes the ATP-dependent phosphorylation of fructose-l-phosphate to fructose-l,6-bisphosphate.</text>
</comment>
<evidence type="ECO:0000259" key="9">
    <source>
        <dbReference type="Pfam" id="PF00294"/>
    </source>
</evidence>
<keyword evidence="4 8" id="KW-0418">Kinase</keyword>
<keyword evidence="2 7" id="KW-0808">Transferase</keyword>
<dbReference type="GO" id="GO:0044281">
    <property type="term" value="P:small molecule metabolic process"/>
    <property type="evidence" value="ECO:0007669"/>
    <property type="project" value="UniProtKB-ARBA"/>
</dbReference>
<dbReference type="PANTHER" id="PTHR46566:SF1">
    <property type="entry name" value="1-PHOSPHOFRUCTOKINASE"/>
    <property type="match status" value="1"/>
</dbReference>
<dbReference type="PANTHER" id="PTHR46566">
    <property type="entry name" value="1-PHOSPHOFRUCTOKINASE-RELATED"/>
    <property type="match status" value="1"/>
</dbReference>
<evidence type="ECO:0000256" key="8">
    <source>
        <dbReference type="RuleBase" id="RU369061"/>
    </source>
</evidence>
<dbReference type="Pfam" id="PF00294">
    <property type="entry name" value="PfkB"/>
    <property type="match status" value="1"/>
</dbReference>
<dbReference type="InterPro" id="IPR017583">
    <property type="entry name" value="Tagatose/fructose_Pkinase"/>
</dbReference>
<evidence type="ECO:0000256" key="3">
    <source>
        <dbReference type="ARBA" id="ARBA00022741"/>
    </source>
</evidence>
<dbReference type="EC" id="2.7.1.144" evidence="7"/>
<evidence type="ECO:0000256" key="4">
    <source>
        <dbReference type="ARBA" id="ARBA00022777"/>
    </source>
</evidence>
<dbReference type="GO" id="GO:0016052">
    <property type="term" value="P:carbohydrate catabolic process"/>
    <property type="evidence" value="ECO:0007669"/>
    <property type="project" value="UniProtKB-ARBA"/>
</dbReference>
<evidence type="ECO:0000256" key="1">
    <source>
        <dbReference type="ARBA" id="ARBA00005380"/>
    </source>
</evidence>
<dbReference type="AlphaFoldDB" id="A0A3R9RFH0"/>
<dbReference type="InterPro" id="IPR011611">
    <property type="entry name" value="PfkB_dom"/>
</dbReference>
<gene>
    <name evidence="10" type="primary">pfkB</name>
    <name evidence="10" type="ORF">D7Z54_06650</name>
</gene>
<dbReference type="InterPro" id="IPR022463">
    <property type="entry name" value="1-PFruKinase"/>
</dbReference>
<keyword evidence="5 7" id="KW-0067">ATP-binding</keyword>
<comment type="catalytic activity">
    <reaction evidence="7">
        <text>D-tagatofuranose 6-phosphate + ATP = D-tagatofuranose 1,6-bisphosphate + ADP + H(+)</text>
        <dbReference type="Rhea" id="RHEA:12420"/>
        <dbReference type="ChEBI" id="CHEBI:15378"/>
        <dbReference type="ChEBI" id="CHEBI:30616"/>
        <dbReference type="ChEBI" id="CHEBI:58694"/>
        <dbReference type="ChEBI" id="CHEBI:58695"/>
        <dbReference type="ChEBI" id="CHEBI:456216"/>
        <dbReference type="EC" id="2.7.1.144"/>
    </reaction>
</comment>
<dbReference type="NCBIfam" id="TIGR03168">
    <property type="entry name" value="1-PFK"/>
    <property type="match status" value="1"/>
</dbReference>
<comment type="pathway">
    <text evidence="7">Carbohydrate metabolism; D-tagatose 6-phosphate degradation; D-glyceraldehyde 3-phosphate and glycerone phosphate from D-tagatose 6-phosphate: step 1/2.</text>
</comment>
<proteinExistence type="inferred from homology"/>
<keyword evidence="7" id="KW-0423">Lactose metabolism</keyword>
<comment type="caution">
    <text evidence="10">The sequence shown here is derived from an EMBL/GenBank/DDBJ whole genome shotgun (WGS) entry which is preliminary data.</text>
</comment>
<dbReference type="PIRSF" id="PIRSF000535">
    <property type="entry name" value="1PFK/6PFK/LacC"/>
    <property type="match status" value="1"/>
</dbReference>
<dbReference type="PROSITE" id="PS00583">
    <property type="entry name" value="PFKB_KINASES_1"/>
    <property type="match status" value="1"/>
</dbReference>
<dbReference type="FunFam" id="3.40.1190.20:FF:000001">
    <property type="entry name" value="Phosphofructokinase"/>
    <property type="match status" value="1"/>
</dbReference>
<organism evidence="10 11">
    <name type="scientific">Salibacterium salarium</name>
    <dbReference type="NCBI Taxonomy" id="284579"/>
    <lineage>
        <taxon>Bacteria</taxon>
        <taxon>Bacillati</taxon>
        <taxon>Bacillota</taxon>
        <taxon>Bacilli</taxon>
        <taxon>Bacillales</taxon>
        <taxon>Bacillaceae</taxon>
    </lineage>
</organism>
<dbReference type="EMBL" id="RBVX01000004">
    <property type="protein sequence ID" value="RSL34232.1"/>
    <property type="molecule type" value="Genomic_DNA"/>
</dbReference>
<dbReference type="NCBIfam" id="TIGR03828">
    <property type="entry name" value="pfkB"/>
    <property type="match status" value="1"/>
</dbReference>
<sequence length="314" mass="34540">MIYTLTLNPALDYVIEAPDFQTGTINRSKEDLKYPGGKGINVSRVLDRLGVSSTALGFSGGFTGDYIKQVLNQENITTEFIDVDGDTRINVKIRGEEETEINGTSPYISKENITQLLTKLDKLEENDHLVIAGSLPSMLPEDLYQTLMSGLKEKKVNVYLDTSGKPLKAALQAKPYFVKPNHHELADLYQTTISTVEDAIEYGEKMMEEYEIDHAVISMAGEGAIYLNEQGAYQAVPPERPAVNSVGAGDSLVAGFIAKHLTSDNSQEVLTYAVATGSATAFSETFCTLEEVEAVYRQVETKTLREKNKSQGEF</sequence>
<dbReference type="GO" id="GO:0008662">
    <property type="term" value="F:1-phosphofructokinase activity"/>
    <property type="evidence" value="ECO:0007669"/>
    <property type="project" value="UniProtKB-UniRule"/>
</dbReference>
<comment type="catalytic activity">
    <reaction evidence="6 8">
        <text>beta-D-fructose 1-phosphate + ATP = beta-D-fructose 1,6-bisphosphate + ADP + H(+)</text>
        <dbReference type="Rhea" id="RHEA:14213"/>
        <dbReference type="ChEBI" id="CHEBI:15378"/>
        <dbReference type="ChEBI" id="CHEBI:30616"/>
        <dbReference type="ChEBI" id="CHEBI:32966"/>
        <dbReference type="ChEBI" id="CHEBI:138881"/>
        <dbReference type="ChEBI" id="CHEBI:456216"/>
        <dbReference type="EC" id="2.7.1.56"/>
    </reaction>
</comment>
<protein>
    <recommendedName>
        <fullName evidence="7">Tagatose-6-phosphate kinase</fullName>
        <ecNumber evidence="7">2.7.1.144</ecNumber>
    </recommendedName>
</protein>
<dbReference type="InterPro" id="IPR002173">
    <property type="entry name" value="Carboh/pur_kinase_PfkB_CS"/>
</dbReference>
<evidence type="ECO:0000256" key="6">
    <source>
        <dbReference type="ARBA" id="ARBA00047745"/>
    </source>
</evidence>
<evidence type="ECO:0000256" key="5">
    <source>
        <dbReference type="ARBA" id="ARBA00022840"/>
    </source>
</evidence>
<accession>A0A3R9RFH0</accession>
<dbReference type="CDD" id="cd01164">
    <property type="entry name" value="FruK_PfkB_like"/>
    <property type="match status" value="1"/>
</dbReference>
<dbReference type="GO" id="GO:0005829">
    <property type="term" value="C:cytosol"/>
    <property type="evidence" value="ECO:0007669"/>
    <property type="project" value="TreeGrafter"/>
</dbReference>
<comment type="similarity">
    <text evidence="1">Belongs to the carbohydrate kinase pfkB family.</text>
</comment>
<dbReference type="Gene3D" id="3.40.1190.20">
    <property type="match status" value="1"/>
</dbReference>
<dbReference type="InterPro" id="IPR029056">
    <property type="entry name" value="Ribokinase-like"/>
</dbReference>
<dbReference type="GO" id="GO:0005524">
    <property type="term" value="F:ATP binding"/>
    <property type="evidence" value="ECO:0007669"/>
    <property type="project" value="UniProtKB-UniRule"/>
</dbReference>
<evidence type="ECO:0000313" key="10">
    <source>
        <dbReference type="EMBL" id="RSL34232.1"/>
    </source>
</evidence>
<feature type="domain" description="Carbohydrate kinase PfkB" evidence="9">
    <location>
        <begin position="10"/>
        <end position="282"/>
    </location>
</feature>
<comment type="similarity">
    <text evidence="7">Belongs to the carbohydrate kinase PfkB family. LacC subfamily.</text>
</comment>
<evidence type="ECO:0000256" key="2">
    <source>
        <dbReference type="ARBA" id="ARBA00022679"/>
    </source>
</evidence>
<evidence type="ECO:0000256" key="7">
    <source>
        <dbReference type="PIRNR" id="PIRNR000535"/>
    </source>
</evidence>
<dbReference type="OrthoDB" id="9801219at2"/>
<evidence type="ECO:0000313" key="11">
    <source>
        <dbReference type="Proteomes" id="UP000275076"/>
    </source>
</evidence>
<dbReference type="SUPFAM" id="SSF53613">
    <property type="entry name" value="Ribokinase-like"/>
    <property type="match status" value="1"/>
</dbReference>
<dbReference type="UniPathway" id="UPA00704">
    <property type="reaction ID" value="UER00715"/>
</dbReference>
<dbReference type="GO" id="GO:2001059">
    <property type="term" value="P:D-tagatose 6-phosphate catabolic process"/>
    <property type="evidence" value="ECO:0007669"/>
    <property type="project" value="UniProtKB-UniPathway"/>
</dbReference>
<keyword evidence="3 7" id="KW-0547">Nucleotide-binding</keyword>
<dbReference type="RefSeq" id="WP_125555056.1">
    <property type="nucleotide sequence ID" value="NZ_RBVX01000004.1"/>
</dbReference>
<name>A0A3R9RFH0_9BACI</name>
<reference evidence="10 11" key="1">
    <citation type="submission" date="2018-10" db="EMBL/GenBank/DDBJ databases">
        <title>Draft genome sequence of Bacillus salarius IM0101, isolated from a hypersaline soil in Inner Mongolia, China.</title>
        <authorList>
            <person name="Yamprayoonswat W."/>
            <person name="Boonvisut S."/>
            <person name="Jumpathong W."/>
            <person name="Sittihan S."/>
            <person name="Ruangsuj P."/>
            <person name="Wanthongcharoen S."/>
            <person name="Thongpramul N."/>
            <person name="Pimmason S."/>
            <person name="Yu B."/>
            <person name="Yasawong M."/>
        </authorList>
    </citation>
    <scope>NUCLEOTIDE SEQUENCE [LARGE SCALE GENOMIC DNA]</scope>
    <source>
        <strain evidence="10 11">IM0101</strain>
    </source>
</reference>